<evidence type="ECO:0000313" key="3">
    <source>
        <dbReference type="EMBL" id="GAA4689883.1"/>
    </source>
</evidence>
<feature type="transmembrane region" description="Helical" evidence="1">
    <location>
        <begin position="79"/>
        <end position="97"/>
    </location>
</feature>
<dbReference type="Pfam" id="PF07885">
    <property type="entry name" value="Ion_trans_2"/>
    <property type="match status" value="1"/>
</dbReference>
<feature type="domain" description="Potassium channel" evidence="2">
    <location>
        <begin position="167"/>
        <end position="230"/>
    </location>
</feature>
<gene>
    <name evidence="3" type="ORF">GCM10023226_29720</name>
</gene>
<dbReference type="SUPFAM" id="SSF81324">
    <property type="entry name" value="Voltage-gated potassium channels"/>
    <property type="match status" value="1"/>
</dbReference>
<feature type="transmembrane region" description="Helical" evidence="1">
    <location>
        <begin position="55"/>
        <end position="74"/>
    </location>
</feature>
<dbReference type="EMBL" id="BAABIM010000003">
    <property type="protein sequence ID" value="GAA4689883.1"/>
    <property type="molecule type" value="Genomic_DNA"/>
</dbReference>
<accession>A0ABP8WJ62</accession>
<dbReference type="Gene3D" id="1.10.287.70">
    <property type="match status" value="1"/>
</dbReference>
<keyword evidence="1" id="KW-1133">Transmembrane helix</keyword>
<keyword evidence="1" id="KW-0812">Transmembrane</keyword>
<proteinExistence type="predicted"/>
<organism evidence="3 4">
    <name type="scientific">Nocardioides nanhaiensis</name>
    <dbReference type="NCBI Taxonomy" id="1476871"/>
    <lineage>
        <taxon>Bacteria</taxon>
        <taxon>Bacillati</taxon>
        <taxon>Actinomycetota</taxon>
        <taxon>Actinomycetes</taxon>
        <taxon>Propionibacteriales</taxon>
        <taxon>Nocardioidaceae</taxon>
        <taxon>Nocardioides</taxon>
    </lineage>
</organism>
<feature type="transmembrane region" description="Helical" evidence="1">
    <location>
        <begin position="141"/>
        <end position="162"/>
    </location>
</feature>
<dbReference type="Proteomes" id="UP001500621">
    <property type="component" value="Unassembled WGS sequence"/>
</dbReference>
<dbReference type="InterPro" id="IPR013099">
    <property type="entry name" value="K_chnl_dom"/>
</dbReference>
<evidence type="ECO:0000259" key="2">
    <source>
        <dbReference type="Pfam" id="PF07885"/>
    </source>
</evidence>
<evidence type="ECO:0000313" key="4">
    <source>
        <dbReference type="Proteomes" id="UP001500621"/>
    </source>
</evidence>
<comment type="caution">
    <text evidence="3">The sequence shown here is derived from an EMBL/GenBank/DDBJ whole genome shotgun (WGS) entry which is preliminary data.</text>
</comment>
<protein>
    <submittedName>
        <fullName evidence="3">Ion channel</fullName>
    </submittedName>
</protein>
<keyword evidence="1" id="KW-0472">Membrane</keyword>
<feature type="transmembrane region" description="Helical" evidence="1">
    <location>
        <begin position="216"/>
        <end position="234"/>
    </location>
</feature>
<keyword evidence="4" id="KW-1185">Reference proteome</keyword>
<dbReference type="RefSeq" id="WP_345267230.1">
    <property type="nucleotide sequence ID" value="NZ_BAABIM010000003.1"/>
</dbReference>
<reference evidence="4" key="1">
    <citation type="journal article" date="2019" name="Int. J. Syst. Evol. Microbiol.">
        <title>The Global Catalogue of Microorganisms (GCM) 10K type strain sequencing project: providing services to taxonomists for standard genome sequencing and annotation.</title>
        <authorList>
            <consortium name="The Broad Institute Genomics Platform"/>
            <consortium name="The Broad Institute Genome Sequencing Center for Infectious Disease"/>
            <person name="Wu L."/>
            <person name="Ma J."/>
        </authorList>
    </citation>
    <scope>NUCLEOTIDE SEQUENCE [LARGE SCALE GENOMIC DNA]</scope>
    <source>
        <strain evidence="4">JCM 18127</strain>
    </source>
</reference>
<sequence>MELPRSLRAARRRHHPGAHEDEIHHVLGRNPSGVLLIAQLTAVLAYPFLDDSVAGRAVLGVVQIAILMIALWAVRRTPALSMVAGLIAVPAALFTVLEAVYPTTGWVVLVSALLHAPFYFYVSYGMIRYLFHDEKVTRDELFATGAAFTVVAWGFAYLYAAVQVVWPGSFTSFDGEGTRPWFELLYLSFTTLTSVGLSDVTPIADHARSLVMVEQVAGVFYVALVVARLVGLNANRLARGRR</sequence>
<evidence type="ECO:0000256" key="1">
    <source>
        <dbReference type="SAM" id="Phobius"/>
    </source>
</evidence>
<feature type="transmembrane region" description="Helical" evidence="1">
    <location>
        <begin position="103"/>
        <end position="121"/>
    </location>
</feature>
<name>A0ABP8WJ62_9ACTN</name>